<feature type="compositionally biased region" description="Low complexity" evidence="1">
    <location>
        <begin position="348"/>
        <end position="359"/>
    </location>
</feature>
<feature type="compositionally biased region" description="Basic and acidic residues" evidence="1">
    <location>
        <begin position="1"/>
        <end position="13"/>
    </location>
</feature>
<evidence type="ECO:0000259" key="2">
    <source>
        <dbReference type="Pfam" id="PF13873"/>
    </source>
</evidence>
<feature type="compositionally biased region" description="Acidic residues" evidence="1">
    <location>
        <begin position="371"/>
        <end position="392"/>
    </location>
</feature>
<gene>
    <name evidence="4" type="primary">LOC121395100</name>
</gene>
<dbReference type="OrthoDB" id="8961517at2759"/>
<reference evidence="4" key="1">
    <citation type="submission" date="2025-08" db="UniProtKB">
        <authorList>
            <consortium name="RefSeq"/>
        </authorList>
    </citation>
    <scope>IDENTIFICATION</scope>
    <source>
        <strain evidence="4">J_2021</strain>
        <tissue evidence="4">Erythrocytes</tissue>
    </source>
</reference>
<dbReference type="PANTHER" id="PTHR23098">
    <property type="entry name" value="AGAP001331-PA-RELATED"/>
    <property type="match status" value="1"/>
</dbReference>
<protein>
    <submittedName>
        <fullName evidence="4">Uncharacterized protein LOC121395100</fullName>
    </submittedName>
</protein>
<feature type="domain" description="Myb/SANT-like DNA-binding" evidence="2">
    <location>
        <begin position="31"/>
        <end position="104"/>
    </location>
</feature>
<dbReference type="PANTHER" id="PTHR23098:SF23">
    <property type="entry name" value="MYB-RELATED TRANSCRIPTION FACTOR, PARTNER OF PROFILIN-LIKE ISOFORM X2-RELATED"/>
    <property type="match status" value="1"/>
</dbReference>
<evidence type="ECO:0000313" key="3">
    <source>
        <dbReference type="Proteomes" id="UP000186698"/>
    </source>
</evidence>
<dbReference type="Pfam" id="PF13873">
    <property type="entry name" value="Myb_DNA-bind_5"/>
    <property type="match status" value="1"/>
</dbReference>
<dbReference type="GO" id="GO:0005634">
    <property type="term" value="C:nucleus"/>
    <property type="evidence" value="ECO:0000318"/>
    <property type="project" value="GO_Central"/>
</dbReference>
<evidence type="ECO:0000313" key="4">
    <source>
        <dbReference type="RefSeq" id="XP_041423617.1"/>
    </source>
</evidence>
<dbReference type="GeneID" id="121395100"/>
<feature type="region of interest" description="Disordered" evidence="1">
    <location>
        <begin position="140"/>
        <end position="233"/>
    </location>
</feature>
<accession>A0A8J1L254</accession>
<dbReference type="KEGG" id="xla:121395100"/>
<dbReference type="AlphaFoldDB" id="A0A8J1L254"/>
<feature type="compositionally biased region" description="Low complexity" evidence="1">
    <location>
        <begin position="211"/>
        <end position="223"/>
    </location>
</feature>
<dbReference type="InterPro" id="IPR028002">
    <property type="entry name" value="Myb_DNA-bind_5"/>
</dbReference>
<evidence type="ECO:0000256" key="1">
    <source>
        <dbReference type="SAM" id="MobiDB-lite"/>
    </source>
</evidence>
<dbReference type="Proteomes" id="UP000186698">
    <property type="component" value="Chromosome 6S"/>
</dbReference>
<feature type="region of interest" description="Disordered" evidence="1">
    <location>
        <begin position="335"/>
        <end position="400"/>
    </location>
</feature>
<sequence>MEARPTASERRQEEEGDDDGGEEGPTNKMARRFTSDENGALVDEVLARWDVLFGSRSHRISAARRQHHWQQVTDKVNTVGALHRDRPTVYKRFSDLKRWLRAKLVTRRAKAQKTGGGRVPPLRLKPYERRLLDILSKEGSEGVDTDWRIPPQTSRPDSGSDQDQDDAAQQPQEEGEAEDRDRAPEAQEHRAESRAQSPAVIPVVPPRRRAAATAAAAAIGGPPQEEGRRLGEQPAAQPGLVDAMMAAMQPLLHQQRRQELWMRRWMALIHRDIQETQVTIHRGIQDLVAAMAAQPHQPGGSAEGEVPGPPAAPLHPLKLLNIGGKGGIEGETVLSEGTNVPSSRRGLAQAVQQEAAQQEGQHRQNVSLQGEVEEAEVEEGEEPQVVEGEEIVGEGTFSTT</sequence>
<feature type="region of interest" description="Disordered" evidence="1">
    <location>
        <begin position="1"/>
        <end position="36"/>
    </location>
</feature>
<keyword evidence="3" id="KW-1185">Reference proteome</keyword>
<name>A0A8J1L254_XENLA</name>
<dbReference type="RefSeq" id="XP_041423617.1">
    <property type="nucleotide sequence ID" value="XM_041567683.1"/>
</dbReference>
<organism evidence="3 4">
    <name type="scientific">Xenopus laevis</name>
    <name type="common">African clawed frog</name>
    <dbReference type="NCBI Taxonomy" id="8355"/>
    <lineage>
        <taxon>Eukaryota</taxon>
        <taxon>Metazoa</taxon>
        <taxon>Chordata</taxon>
        <taxon>Craniata</taxon>
        <taxon>Vertebrata</taxon>
        <taxon>Euteleostomi</taxon>
        <taxon>Amphibia</taxon>
        <taxon>Batrachia</taxon>
        <taxon>Anura</taxon>
        <taxon>Pipoidea</taxon>
        <taxon>Pipidae</taxon>
        <taxon>Xenopodinae</taxon>
        <taxon>Xenopus</taxon>
        <taxon>Xenopus</taxon>
    </lineage>
</organism>
<proteinExistence type="predicted"/>
<feature type="compositionally biased region" description="Basic and acidic residues" evidence="1">
    <location>
        <begin position="179"/>
        <end position="193"/>
    </location>
</feature>